<evidence type="ECO:0000313" key="1">
    <source>
        <dbReference type="EMBL" id="KAD0150563.1"/>
    </source>
</evidence>
<proteinExistence type="predicted"/>
<evidence type="ECO:0000313" key="2">
    <source>
        <dbReference type="Proteomes" id="UP000326396"/>
    </source>
</evidence>
<protein>
    <submittedName>
        <fullName evidence="1">Uncharacterized protein</fullName>
    </submittedName>
</protein>
<accession>A0A5N6LB84</accession>
<name>A0A5N6LB84_9ASTR</name>
<sequence>MVRIAASTPPGSWVLKRGRRGVEEEEGRKVECIAEEMMRKGSIGIMVLGFIRFCRLGGVAYRDGCPNPLRVPRRISGVNSPRCLSRIAALPLVGPSRTAMGL</sequence>
<gene>
    <name evidence="1" type="ORF">E3N88_44711</name>
</gene>
<organism evidence="1 2">
    <name type="scientific">Mikania micrantha</name>
    <name type="common">bitter vine</name>
    <dbReference type="NCBI Taxonomy" id="192012"/>
    <lineage>
        <taxon>Eukaryota</taxon>
        <taxon>Viridiplantae</taxon>
        <taxon>Streptophyta</taxon>
        <taxon>Embryophyta</taxon>
        <taxon>Tracheophyta</taxon>
        <taxon>Spermatophyta</taxon>
        <taxon>Magnoliopsida</taxon>
        <taxon>eudicotyledons</taxon>
        <taxon>Gunneridae</taxon>
        <taxon>Pentapetalae</taxon>
        <taxon>asterids</taxon>
        <taxon>campanulids</taxon>
        <taxon>Asterales</taxon>
        <taxon>Asteraceae</taxon>
        <taxon>Asteroideae</taxon>
        <taxon>Heliantheae alliance</taxon>
        <taxon>Eupatorieae</taxon>
        <taxon>Mikania</taxon>
    </lineage>
</organism>
<dbReference type="Proteomes" id="UP000326396">
    <property type="component" value="Unassembled WGS sequence"/>
</dbReference>
<reference evidence="1 2" key="1">
    <citation type="submission" date="2019-05" db="EMBL/GenBank/DDBJ databases">
        <title>Mikania micrantha, genome provides insights into the molecular mechanism of rapid growth.</title>
        <authorList>
            <person name="Liu B."/>
        </authorList>
    </citation>
    <scope>NUCLEOTIDE SEQUENCE [LARGE SCALE GENOMIC DNA]</scope>
    <source>
        <strain evidence="1">NLD-2019</strain>
        <tissue evidence="1">Leaf</tissue>
    </source>
</reference>
<dbReference type="EMBL" id="SZYD01001924">
    <property type="protein sequence ID" value="KAD0150563.1"/>
    <property type="molecule type" value="Genomic_DNA"/>
</dbReference>
<keyword evidence="2" id="KW-1185">Reference proteome</keyword>
<comment type="caution">
    <text evidence="1">The sequence shown here is derived from an EMBL/GenBank/DDBJ whole genome shotgun (WGS) entry which is preliminary data.</text>
</comment>
<dbReference type="AlphaFoldDB" id="A0A5N6LB84"/>